<feature type="transmembrane region" description="Helical" evidence="3">
    <location>
        <begin position="245"/>
        <end position="263"/>
    </location>
</feature>
<dbReference type="SUPFAM" id="SSF55008">
    <property type="entry name" value="HMA, heavy metal-associated domain"/>
    <property type="match status" value="1"/>
</dbReference>
<dbReference type="Gene3D" id="2.70.150.10">
    <property type="entry name" value="Calcium-transporting ATPase, cytoplasmic transduction domain A"/>
    <property type="match status" value="1"/>
</dbReference>
<dbReference type="PROSITE" id="PS50846">
    <property type="entry name" value="HMA_2"/>
    <property type="match status" value="1"/>
</dbReference>
<dbReference type="SUPFAM" id="SSF81653">
    <property type="entry name" value="Calcium ATPase, transduction domain A"/>
    <property type="match status" value="1"/>
</dbReference>
<feature type="transmembrane region" description="Helical" evidence="3">
    <location>
        <begin position="185"/>
        <end position="209"/>
    </location>
</feature>
<dbReference type="InterPro" id="IPR036163">
    <property type="entry name" value="HMA_dom_sf"/>
</dbReference>
<proteinExistence type="predicted"/>
<dbReference type="Pfam" id="PF00122">
    <property type="entry name" value="E1-E2_ATPase"/>
    <property type="match status" value="1"/>
</dbReference>
<keyword evidence="6" id="KW-1185">Reference proteome</keyword>
<evidence type="ECO:0000313" key="6">
    <source>
        <dbReference type="Proteomes" id="UP001596442"/>
    </source>
</evidence>
<dbReference type="GO" id="GO:0046872">
    <property type="term" value="F:metal ion binding"/>
    <property type="evidence" value="ECO:0007669"/>
    <property type="project" value="UniProtKB-KW"/>
</dbReference>
<feature type="transmembrane region" description="Helical" evidence="3">
    <location>
        <begin position="221"/>
        <end position="239"/>
    </location>
</feature>
<dbReference type="PANTHER" id="PTHR43520:SF8">
    <property type="entry name" value="P-TYPE CU(+) TRANSPORTER"/>
    <property type="match status" value="1"/>
</dbReference>
<organism evidence="5 6">
    <name type="scientific">Halorubrum tibetense</name>
    <dbReference type="NCBI Taxonomy" id="175631"/>
    <lineage>
        <taxon>Archaea</taxon>
        <taxon>Methanobacteriati</taxon>
        <taxon>Methanobacteriota</taxon>
        <taxon>Stenosarchaea group</taxon>
        <taxon>Halobacteria</taxon>
        <taxon>Halobacteriales</taxon>
        <taxon>Haloferacaceae</taxon>
        <taxon>Halorubrum</taxon>
    </lineage>
</organism>
<dbReference type="Gene3D" id="3.30.70.100">
    <property type="match status" value="1"/>
</dbReference>
<accession>A0ABD5SAM6</accession>
<keyword evidence="3" id="KW-0472">Membrane</keyword>
<dbReference type="EMBL" id="JBHSWW010000115">
    <property type="protein sequence ID" value="MFC6753575.1"/>
    <property type="molecule type" value="Genomic_DNA"/>
</dbReference>
<dbReference type="InterPro" id="IPR006121">
    <property type="entry name" value="HMA_dom"/>
</dbReference>
<dbReference type="Proteomes" id="UP001596442">
    <property type="component" value="Unassembled WGS sequence"/>
</dbReference>
<feature type="non-terminal residue" evidence="5">
    <location>
        <position position="322"/>
    </location>
</feature>
<evidence type="ECO:0000313" key="5">
    <source>
        <dbReference type="EMBL" id="MFC6753575.1"/>
    </source>
</evidence>
<dbReference type="AlphaFoldDB" id="A0ABD5SAM6"/>
<keyword evidence="3" id="KW-1133">Transmembrane helix</keyword>
<dbReference type="PANTHER" id="PTHR43520">
    <property type="entry name" value="ATP7, ISOFORM B"/>
    <property type="match status" value="1"/>
</dbReference>
<name>A0ABD5SAM6_9EURY</name>
<evidence type="ECO:0000256" key="2">
    <source>
        <dbReference type="ARBA" id="ARBA00022967"/>
    </source>
</evidence>
<dbReference type="CDD" id="cd00371">
    <property type="entry name" value="HMA"/>
    <property type="match status" value="1"/>
</dbReference>
<dbReference type="InterPro" id="IPR008250">
    <property type="entry name" value="ATPase_P-typ_transduc_dom_A_sf"/>
</dbReference>
<comment type="caution">
    <text evidence="5">The sequence shown here is derived from an EMBL/GenBank/DDBJ whole genome shotgun (WGS) entry which is preliminary data.</text>
</comment>
<keyword evidence="2" id="KW-1278">Translocase</keyword>
<dbReference type="InterPro" id="IPR059000">
    <property type="entry name" value="ATPase_P-type_domA"/>
</dbReference>
<evidence type="ECO:0000259" key="4">
    <source>
        <dbReference type="PROSITE" id="PS50846"/>
    </source>
</evidence>
<evidence type="ECO:0000256" key="3">
    <source>
        <dbReference type="SAM" id="Phobius"/>
    </source>
</evidence>
<reference evidence="5 6" key="1">
    <citation type="journal article" date="2019" name="Int. J. Syst. Evol. Microbiol.">
        <title>The Global Catalogue of Microorganisms (GCM) 10K type strain sequencing project: providing services to taxonomists for standard genome sequencing and annotation.</title>
        <authorList>
            <consortium name="The Broad Institute Genomics Platform"/>
            <consortium name="The Broad Institute Genome Sequencing Center for Infectious Disease"/>
            <person name="Wu L."/>
            <person name="Ma J."/>
        </authorList>
    </citation>
    <scope>NUCLEOTIDE SEQUENCE [LARGE SCALE GENOMIC DNA]</scope>
    <source>
        <strain evidence="5 6">CGMCC 1.3239</strain>
    </source>
</reference>
<sequence>MSSCTLCDLPTGDDPHTDPSVDGEFCCRGCLAVARSLDDVDDLDDVAERRPGADPGESFDGETTFLHVDGMHCATCESFLELTAGKQEGVEAAEASYATDTIRVDYDPEQVDRDDLPTALSVAGYTASDRAEPEPEGDDVDVVRFLVGGGFFGMMAMLWYVLFLYPTYFGYEPLLDLGGVSGLYLFTQIWVFTSIVLFYTGFPILRGAYVSLRAGQPNMDLLVSLAATSSYAYSTLAMFLGRTDLYFDVTIAVILVVTAGGHYEAIIKERATGALSALTTAAETTVRRESGGTVPTEAVEPGDRLLVRPGERVPFDGTVADG</sequence>
<evidence type="ECO:0000256" key="1">
    <source>
        <dbReference type="ARBA" id="ARBA00022723"/>
    </source>
</evidence>
<gene>
    <name evidence="5" type="ORF">ACFQEU_08875</name>
</gene>
<protein>
    <submittedName>
        <fullName evidence="5">Cation transporter</fullName>
    </submittedName>
</protein>
<keyword evidence="3" id="KW-0812">Transmembrane</keyword>
<feature type="domain" description="HMA" evidence="4">
    <location>
        <begin position="62"/>
        <end position="128"/>
    </location>
</feature>
<keyword evidence="1" id="KW-0479">Metal-binding</keyword>
<feature type="transmembrane region" description="Helical" evidence="3">
    <location>
        <begin position="145"/>
        <end position="165"/>
    </location>
</feature>
<dbReference type="Pfam" id="PF00403">
    <property type="entry name" value="HMA"/>
    <property type="match status" value="1"/>
</dbReference>
<dbReference type="RefSeq" id="WP_379781311.1">
    <property type="nucleotide sequence ID" value="NZ_JBHSWW010000115.1"/>
</dbReference>